<dbReference type="EMBL" id="LWMS01000031">
    <property type="protein sequence ID" value="PWL08043.1"/>
    <property type="molecule type" value="Genomic_DNA"/>
</dbReference>
<evidence type="ECO:0000313" key="2">
    <source>
        <dbReference type="EMBL" id="PWL08043.1"/>
    </source>
</evidence>
<gene>
    <name evidence="1" type="ORF">ASJ82_08120</name>
    <name evidence="2" type="ORF">MSCUN_09740</name>
</gene>
<dbReference type="OrthoDB" id="77021at2157"/>
<accession>A0A2A2HDY4</accession>
<dbReference type="AlphaFoldDB" id="A0A2A2HDY4"/>
<protein>
    <submittedName>
        <fullName evidence="1">Uncharacterized protein</fullName>
    </submittedName>
</protein>
<dbReference type="Proteomes" id="UP000217528">
    <property type="component" value="Unassembled WGS sequence"/>
</dbReference>
<sequence length="860" mass="98318">MENINIIILDAYENFITWIDADKIEIKETNAMNTQRKISITYPLEQEMTDYESNWFDAGNKIFIPSTLGTEACLYVINQDANIDFWNQNEVTFEAEEVLVELNNIIFEYIGKDALKVNKENLKEWFGDFYDIGYVDTLDPNKNVISPAGTMSLMKLLRLIEEETGYMFGTKYSLVGDNIITRELRLKKPENLGTAHPEALDLNAGIESLDLTMDETDTYQAMAPELSLNENTADNINKSTSATTTTGTGSTTREELEKVMSNWKALQVDYRESIPMIIDKTENNGVEYTAYWYAPFQKNAGDMFIYNLNYTDAKYKTVVPYVDDTVLEPQTKTGWVTTSETNEYAIYNALANALLKKTTPSFELNVDVKDIQLLTGNSMLGYNLHDKLLVKVPGIDYYIKCTVTETVKNLHLPDENTIKLESNVESVYLQEETEIECNDQIIPSSINQVDITGILKELSESHIPLSNELVTINVSLKEPYVSKNTNSIITSITQTTTEFKPEEEYYTFTNDEIVNMANIIFNNIVKNNKYPPAVNMRATNGRIYNVPFQWCRALYYARNQIFLDGDENNNLGKGKYPNSLELHHYSNKTVLERFNDFTNYKGARQDQKYFVDYFYSLINHSNNLIKNKYFPNSSTTIDKVTSGDHQSGGDCLDVAVSNITELFFDYKTEKELQKKLRTTINSKGEGAGTPVKNLGKYLPDYGYTVTPMNITKENGFETVKKYVDQPNTKVTFSVNDTKLAYNNLKFEENSHHAIACTGAFIAENGKKYVMVEDGWYPDFKPDWWRFYLNASYVYQDDINDGMRRIVSWDSIYGAFNSLYTKNNYYNTKLNNSSKAISIISCKNAKQKSFKNHTASATKTT</sequence>
<comment type="caution">
    <text evidence="1">The sequence shown here is derived from an EMBL/GenBank/DDBJ whole genome shotgun (WGS) entry which is preliminary data.</text>
</comment>
<evidence type="ECO:0000313" key="3">
    <source>
        <dbReference type="Proteomes" id="UP000217528"/>
    </source>
</evidence>
<organism evidence="1 3">
    <name type="scientific">Methanosphaera cuniculi</name>
    <dbReference type="NCBI Taxonomy" id="1077256"/>
    <lineage>
        <taxon>Archaea</taxon>
        <taxon>Methanobacteriati</taxon>
        <taxon>Methanobacteriota</taxon>
        <taxon>Methanomada group</taxon>
        <taxon>Methanobacteria</taxon>
        <taxon>Methanobacteriales</taxon>
        <taxon>Methanobacteriaceae</taxon>
        <taxon>Methanosphaera</taxon>
    </lineage>
</organism>
<reference evidence="1 3" key="2">
    <citation type="journal article" date="2017" name="BMC Genomics">
        <title>Genomic analysis of methanogenic archaea reveals a shift towards energy conservation.</title>
        <authorList>
            <person name="Gilmore S.P."/>
            <person name="Henske J.K."/>
            <person name="Sexton J.A."/>
            <person name="Solomon K.V."/>
            <person name="Seppala S."/>
            <person name="Yoo J.I."/>
            <person name="Huyett L.M."/>
            <person name="Pressman A."/>
            <person name="Cogan J.Z."/>
            <person name="Kivenson V."/>
            <person name="Peng X."/>
            <person name="Tan Y."/>
            <person name="Valentine D.L."/>
            <person name="O'Malley M.A."/>
        </authorList>
    </citation>
    <scope>NUCLEOTIDE SEQUENCE [LARGE SCALE GENOMIC DNA]</scope>
    <source>
        <strain evidence="1 3">1R-7</strain>
    </source>
</reference>
<keyword evidence="3" id="KW-1185">Reference proteome</keyword>
<dbReference type="RefSeq" id="WP_095608518.1">
    <property type="nucleotide sequence ID" value="NZ_LMVN01000011.1"/>
</dbReference>
<evidence type="ECO:0000313" key="1">
    <source>
        <dbReference type="EMBL" id="PAV07632.1"/>
    </source>
</evidence>
<proteinExistence type="predicted"/>
<name>A0A2A2HDY4_9EURY</name>
<reference evidence="2 4" key="1">
    <citation type="submission" date="2016-04" db="EMBL/GenBank/DDBJ databases">
        <title>Genome sequence of Methanosphaera cuniculi DSM 4103.</title>
        <authorList>
            <person name="Poehlein A."/>
            <person name="Seedorf H."/>
            <person name="Daniel R."/>
        </authorList>
    </citation>
    <scope>NUCLEOTIDE SEQUENCE [LARGE SCALE GENOMIC DNA]</scope>
    <source>
        <strain evidence="2 4">DSM 4103</strain>
    </source>
</reference>
<dbReference type="EMBL" id="LMVN01000011">
    <property type="protein sequence ID" value="PAV07632.1"/>
    <property type="molecule type" value="Genomic_DNA"/>
</dbReference>
<evidence type="ECO:0000313" key="4">
    <source>
        <dbReference type="Proteomes" id="UP000246004"/>
    </source>
</evidence>
<dbReference type="Proteomes" id="UP000246004">
    <property type="component" value="Unassembled WGS sequence"/>
</dbReference>